<dbReference type="EMBL" id="CP137578">
    <property type="protein sequence ID" value="WOX27917.1"/>
    <property type="molecule type" value="Genomic_DNA"/>
</dbReference>
<protein>
    <submittedName>
        <fullName evidence="1">Uncharacterized protein</fullName>
    </submittedName>
</protein>
<reference evidence="1" key="1">
    <citation type="submission" date="2019-10" db="EMBL/GenBank/DDBJ databases">
        <authorList>
            <person name="Paulsen S."/>
        </authorList>
    </citation>
    <scope>NUCLEOTIDE SEQUENCE</scope>
    <source>
        <strain evidence="1">LMG 19692</strain>
    </source>
</reference>
<dbReference type="EMBL" id="WEIA01000008">
    <property type="protein sequence ID" value="NLR22310.1"/>
    <property type="molecule type" value="Genomic_DNA"/>
</dbReference>
<name>A0A8I2KLL9_9GAMM</name>
<accession>A0A8I2KLL9</accession>
<proteinExistence type="predicted"/>
<evidence type="ECO:0000313" key="2">
    <source>
        <dbReference type="EMBL" id="WOX27917.1"/>
    </source>
</evidence>
<keyword evidence="4" id="KW-1185">Reference proteome</keyword>
<dbReference type="Proteomes" id="UP001304419">
    <property type="component" value="Chromosome 1"/>
</dbReference>
<gene>
    <name evidence="1" type="ORF">F9Y85_13440</name>
    <name evidence="2" type="ORF">R5H13_14855</name>
</gene>
<reference evidence="2 4" key="2">
    <citation type="submission" date="2023-10" db="EMBL/GenBank/DDBJ databases">
        <title>To unveil natural product biosynthetic capacity in Pseudoalteromonas.</title>
        <authorList>
            <person name="Wang J."/>
        </authorList>
    </citation>
    <scope>NUCLEOTIDE SEQUENCE [LARGE SCALE GENOMIC DNA]</scope>
    <source>
        <strain evidence="2 4">DSM 15914</strain>
    </source>
</reference>
<organism evidence="1 3">
    <name type="scientific">Pseudoalteromonas maricaloris</name>
    <dbReference type="NCBI Taxonomy" id="184924"/>
    <lineage>
        <taxon>Bacteria</taxon>
        <taxon>Pseudomonadati</taxon>
        <taxon>Pseudomonadota</taxon>
        <taxon>Gammaproteobacteria</taxon>
        <taxon>Alteromonadales</taxon>
        <taxon>Pseudoalteromonadaceae</taxon>
        <taxon>Pseudoalteromonas</taxon>
    </lineage>
</organism>
<dbReference type="Proteomes" id="UP000646877">
    <property type="component" value="Unassembled WGS sequence"/>
</dbReference>
<evidence type="ECO:0000313" key="1">
    <source>
        <dbReference type="EMBL" id="NLR22310.1"/>
    </source>
</evidence>
<evidence type="ECO:0000313" key="4">
    <source>
        <dbReference type="Proteomes" id="UP001304419"/>
    </source>
</evidence>
<dbReference type="RefSeq" id="WP_039493857.1">
    <property type="nucleotide sequence ID" value="NZ_CBCSDF010000039.1"/>
</dbReference>
<dbReference type="PROSITE" id="PS51257">
    <property type="entry name" value="PROKAR_LIPOPROTEIN"/>
    <property type="match status" value="1"/>
</dbReference>
<evidence type="ECO:0000313" key="3">
    <source>
        <dbReference type="Proteomes" id="UP000646877"/>
    </source>
</evidence>
<sequence>MKYFSIFLILLSIVGCKSTRNTIEYTDPGFYLQPVLKMKVVPTFSNPVIYEVTRHKPYQLITTTYEGAGGYDWKGIKSKKRIELTEEQYSKLVSKLEKALVFPKDKTLGMDGDTWMLESSLYQYTAVAYWEPEYQTHKRGLEDFVRLKSYLEQLSREK</sequence>
<dbReference type="AlphaFoldDB" id="A0A8I2KLL9"/>